<evidence type="ECO:0000313" key="3">
    <source>
        <dbReference type="Proteomes" id="UP000597656"/>
    </source>
</evidence>
<feature type="compositionally biased region" description="Basic and acidic residues" evidence="1">
    <location>
        <begin position="52"/>
        <end position="61"/>
    </location>
</feature>
<evidence type="ECO:0000313" key="2">
    <source>
        <dbReference type="EMBL" id="GGN00110.1"/>
    </source>
</evidence>
<feature type="compositionally biased region" description="Basic and acidic residues" evidence="1">
    <location>
        <begin position="20"/>
        <end position="45"/>
    </location>
</feature>
<proteinExistence type="predicted"/>
<keyword evidence="3" id="KW-1185">Reference proteome</keyword>
<comment type="caution">
    <text evidence="2">The sequence shown here is derived from an EMBL/GenBank/DDBJ whole genome shotgun (WGS) entry which is preliminary data.</text>
</comment>
<dbReference type="Proteomes" id="UP000597656">
    <property type="component" value="Unassembled WGS sequence"/>
</dbReference>
<name>A0ABQ2I4R3_9PSEU</name>
<accession>A0ABQ2I4R3</accession>
<dbReference type="EMBL" id="BMNC01000005">
    <property type="protein sequence ID" value="GGN00110.1"/>
    <property type="molecule type" value="Genomic_DNA"/>
</dbReference>
<reference evidence="3" key="1">
    <citation type="journal article" date="2019" name="Int. J. Syst. Evol. Microbiol.">
        <title>The Global Catalogue of Microorganisms (GCM) 10K type strain sequencing project: providing services to taxonomists for standard genome sequencing and annotation.</title>
        <authorList>
            <consortium name="The Broad Institute Genomics Platform"/>
            <consortium name="The Broad Institute Genome Sequencing Center for Infectious Disease"/>
            <person name="Wu L."/>
            <person name="Ma J."/>
        </authorList>
    </citation>
    <scope>NUCLEOTIDE SEQUENCE [LARGE SCALE GENOMIC DNA]</scope>
    <source>
        <strain evidence="3">CGMCC 4.7319</strain>
    </source>
</reference>
<feature type="region of interest" description="Disordered" evidence="1">
    <location>
        <begin position="1"/>
        <end position="61"/>
    </location>
</feature>
<protein>
    <submittedName>
        <fullName evidence="2">Uncharacterized protein</fullName>
    </submittedName>
</protein>
<organism evidence="2 3">
    <name type="scientific">Lentzea pudingi</name>
    <dbReference type="NCBI Taxonomy" id="1789439"/>
    <lineage>
        <taxon>Bacteria</taxon>
        <taxon>Bacillati</taxon>
        <taxon>Actinomycetota</taxon>
        <taxon>Actinomycetes</taxon>
        <taxon>Pseudonocardiales</taxon>
        <taxon>Pseudonocardiaceae</taxon>
        <taxon>Lentzea</taxon>
    </lineage>
</organism>
<dbReference type="RefSeq" id="WP_189156540.1">
    <property type="nucleotide sequence ID" value="NZ_BMNC01000005.1"/>
</dbReference>
<evidence type="ECO:0000256" key="1">
    <source>
        <dbReference type="SAM" id="MobiDB-lite"/>
    </source>
</evidence>
<gene>
    <name evidence="2" type="ORF">GCM10011609_43090</name>
</gene>
<sequence>MTAPEENRAAAPTGDLTPPDESRLEESQHLIDEAKKIAHDLREQVPDTGSEPPREEGSPAN</sequence>